<evidence type="ECO:0000313" key="2">
    <source>
        <dbReference type="Proteomes" id="UP000199181"/>
    </source>
</evidence>
<name>A0A1I0KEI1_9BACT</name>
<organism evidence="1 2">
    <name type="scientific">Stigmatella erecta</name>
    <dbReference type="NCBI Taxonomy" id="83460"/>
    <lineage>
        <taxon>Bacteria</taxon>
        <taxon>Pseudomonadati</taxon>
        <taxon>Myxococcota</taxon>
        <taxon>Myxococcia</taxon>
        <taxon>Myxococcales</taxon>
        <taxon>Cystobacterineae</taxon>
        <taxon>Archangiaceae</taxon>
        <taxon>Stigmatella</taxon>
    </lineage>
</organism>
<evidence type="ECO:0000313" key="1">
    <source>
        <dbReference type="EMBL" id="SEU22856.1"/>
    </source>
</evidence>
<keyword evidence="2" id="KW-1185">Reference proteome</keyword>
<dbReference type="PROSITE" id="PS51257">
    <property type="entry name" value="PROKAR_LIPOPROTEIN"/>
    <property type="match status" value="1"/>
</dbReference>
<dbReference type="AlphaFoldDB" id="A0A1I0KEI1"/>
<protein>
    <recommendedName>
        <fullName evidence="3">Lipoprotein</fullName>
    </recommendedName>
</protein>
<accession>A0A1I0KEI1</accession>
<reference evidence="2" key="1">
    <citation type="submission" date="2016-10" db="EMBL/GenBank/DDBJ databases">
        <authorList>
            <person name="Varghese N."/>
            <person name="Submissions S."/>
        </authorList>
    </citation>
    <scope>NUCLEOTIDE SEQUENCE [LARGE SCALE GENOMIC DNA]</scope>
    <source>
        <strain evidence="2">DSM 16858</strain>
    </source>
</reference>
<proteinExistence type="predicted"/>
<evidence type="ECO:0008006" key="3">
    <source>
        <dbReference type="Google" id="ProtNLM"/>
    </source>
</evidence>
<sequence length="132" mass="14088">MKKLASMFAVACLVLAGCGGDDVCDDLKDSSKDFYEKGKACSDGEPYEEPTEADIEQCEEAVKSCSDSEKDKIKDFGDCISGLSACTPATEDQFSAAFAGCILTHLAAISEDCGVSIGDESIREAYRLSRTR</sequence>
<dbReference type="EMBL" id="FOIJ01000010">
    <property type="protein sequence ID" value="SEU22856.1"/>
    <property type="molecule type" value="Genomic_DNA"/>
</dbReference>
<dbReference type="RefSeq" id="WP_143076113.1">
    <property type="nucleotide sequence ID" value="NZ_FOIJ01000010.1"/>
</dbReference>
<gene>
    <name evidence="1" type="ORF">SAMN05443639_110178</name>
</gene>
<dbReference type="Proteomes" id="UP000199181">
    <property type="component" value="Unassembled WGS sequence"/>
</dbReference>